<evidence type="ECO:0000259" key="1">
    <source>
        <dbReference type="Pfam" id="PF13966"/>
    </source>
</evidence>
<reference evidence="2" key="1">
    <citation type="submission" date="2018-02" db="EMBL/GenBank/DDBJ databases">
        <authorList>
            <person name="Cohen D.B."/>
            <person name="Kent A.D."/>
        </authorList>
    </citation>
    <scope>NUCLEOTIDE SEQUENCE</scope>
</reference>
<gene>
    <name evidence="2" type="ORF">FSB_LOCUS23345</name>
</gene>
<evidence type="ECO:0000313" key="2">
    <source>
        <dbReference type="EMBL" id="SPC95463.1"/>
    </source>
</evidence>
<proteinExistence type="predicted"/>
<feature type="domain" description="Reverse transcriptase zinc-binding" evidence="1">
    <location>
        <begin position="102"/>
        <end position="161"/>
    </location>
</feature>
<sequence length="239" mass="27968">MEVYPSWLGRFFKTFSLSGRGGSQVKFWFDTWCGDQPLRDSFPDFFRLARVTIASVVDHLQMLGSSHHWDVIFSKQAQDWELEILFAFMKLLYSYPILYGSQRCLPEWLFFTWTAALERILTVDNLRKRRVIIIDWCCMCKAHGESVNHLLLHCTVAHELWLLIFALFGIAWVMPRGVVDLLSCWSDRFGKSEAGAIWKVIPHCLMWCIWRERNNRAFVGEEQSIPALKSSFLQTYTIG</sequence>
<dbReference type="Pfam" id="PF13966">
    <property type="entry name" value="zf-RVT"/>
    <property type="match status" value="1"/>
</dbReference>
<dbReference type="EMBL" id="OIVN01001569">
    <property type="protein sequence ID" value="SPC95463.1"/>
    <property type="molecule type" value="Genomic_DNA"/>
</dbReference>
<name>A0A2N9G7H1_FAGSY</name>
<organism evidence="2">
    <name type="scientific">Fagus sylvatica</name>
    <name type="common">Beechnut</name>
    <dbReference type="NCBI Taxonomy" id="28930"/>
    <lineage>
        <taxon>Eukaryota</taxon>
        <taxon>Viridiplantae</taxon>
        <taxon>Streptophyta</taxon>
        <taxon>Embryophyta</taxon>
        <taxon>Tracheophyta</taxon>
        <taxon>Spermatophyta</taxon>
        <taxon>Magnoliopsida</taxon>
        <taxon>eudicotyledons</taxon>
        <taxon>Gunneridae</taxon>
        <taxon>Pentapetalae</taxon>
        <taxon>rosids</taxon>
        <taxon>fabids</taxon>
        <taxon>Fagales</taxon>
        <taxon>Fagaceae</taxon>
        <taxon>Fagus</taxon>
    </lineage>
</organism>
<dbReference type="InterPro" id="IPR026960">
    <property type="entry name" value="RVT-Znf"/>
</dbReference>
<protein>
    <recommendedName>
        <fullName evidence="1">Reverse transcriptase zinc-binding domain-containing protein</fullName>
    </recommendedName>
</protein>
<accession>A0A2N9G7H1</accession>
<dbReference type="AlphaFoldDB" id="A0A2N9G7H1"/>